<evidence type="ECO:0000256" key="5">
    <source>
        <dbReference type="ARBA" id="ARBA00023098"/>
    </source>
</evidence>
<reference evidence="8 9" key="1">
    <citation type="journal article" date="2009" name="Nat. Genet.">
        <title>The genome of the cucumber, Cucumis sativus L.</title>
        <authorList>
            <person name="Huang S."/>
            <person name="Li R."/>
            <person name="Zhang Z."/>
            <person name="Li L."/>
            <person name="Gu X."/>
            <person name="Fan W."/>
            <person name="Lucas W.J."/>
            <person name="Wang X."/>
            <person name="Xie B."/>
            <person name="Ni P."/>
            <person name="Ren Y."/>
            <person name="Zhu H."/>
            <person name="Li J."/>
            <person name="Lin K."/>
            <person name="Jin W."/>
            <person name="Fei Z."/>
            <person name="Li G."/>
            <person name="Staub J."/>
            <person name="Kilian A."/>
            <person name="van der Vossen E.A."/>
            <person name="Wu Y."/>
            <person name="Guo J."/>
            <person name="He J."/>
            <person name="Jia Z."/>
            <person name="Ren Y."/>
            <person name="Tian G."/>
            <person name="Lu Y."/>
            <person name="Ruan J."/>
            <person name="Qian W."/>
            <person name="Wang M."/>
            <person name="Huang Q."/>
            <person name="Li B."/>
            <person name="Xuan Z."/>
            <person name="Cao J."/>
            <person name="Asan"/>
            <person name="Wu Z."/>
            <person name="Zhang J."/>
            <person name="Cai Q."/>
            <person name="Bai Y."/>
            <person name="Zhao B."/>
            <person name="Han Y."/>
            <person name="Li Y."/>
            <person name="Li X."/>
            <person name="Wang S."/>
            <person name="Shi Q."/>
            <person name="Liu S."/>
            <person name="Cho W.K."/>
            <person name="Kim J.Y."/>
            <person name="Xu Y."/>
            <person name="Heller-Uszynska K."/>
            <person name="Miao H."/>
            <person name="Cheng Z."/>
            <person name="Zhang S."/>
            <person name="Wu J."/>
            <person name="Yang Y."/>
            <person name="Kang H."/>
            <person name="Li M."/>
            <person name="Liang H."/>
            <person name="Ren X."/>
            <person name="Shi Z."/>
            <person name="Wen M."/>
            <person name="Jian M."/>
            <person name="Yang H."/>
            <person name="Zhang G."/>
            <person name="Yang Z."/>
            <person name="Chen R."/>
            <person name="Liu S."/>
            <person name="Li J."/>
            <person name="Ma L."/>
            <person name="Liu H."/>
            <person name="Zhou Y."/>
            <person name="Zhao J."/>
            <person name="Fang X."/>
            <person name="Li G."/>
            <person name="Fang L."/>
            <person name="Li Y."/>
            <person name="Liu D."/>
            <person name="Zheng H."/>
            <person name="Zhang Y."/>
            <person name="Qin N."/>
            <person name="Li Z."/>
            <person name="Yang G."/>
            <person name="Yang S."/>
            <person name="Bolund L."/>
            <person name="Kristiansen K."/>
            <person name="Zheng H."/>
            <person name="Li S."/>
            <person name="Zhang X."/>
            <person name="Yang H."/>
            <person name="Wang J."/>
            <person name="Sun R."/>
            <person name="Zhang B."/>
            <person name="Jiang S."/>
            <person name="Wang J."/>
            <person name="Du Y."/>
            <person name="Li S."/>
        </authorList>
    </citation>
    <scope>NUCLEOTIDE SEQUENCE [LARGE SCALE GENOMIC DNA]</scope>
    <source>
        <strain evidence="9">cv. 9930</strain>
    </source>
</reference>
<evidence type="ECO:0008006" key="10">
    <source>
        <dbReference type="Google" id="ProtNLM"/>
    </source>
</evidence>
<evidence type="ECO:0000256" key="6">
    <source>
        <dbReference type="ARBA" id="ARBA00023136"/>
    </source>
</evidence>
<dbReference type="GO" id="GO:0034389">
    <property type="term" value="P:lipid droplet organization"/>
    <property type="evidence" value="ECO:0000318"/>
    <property type="project" value="GO_Central"/>
</dbReference>
<evidence type="ECO:0000256" key="2">
    <source>
        <dbReference type="ARBA" id="ARBA00022692"/>
    </source>
</evidence>
<feature type="transmembrane region" description="Helical" evidence="7">
    <location>
        <begin position="90"/>
        <end position="121"/>
    </location>
</feature>
<evidence type="ECO:0000313" key="8">
    <source>
        <dbReference type="EMBL" id="KGN66671.1"/>
    </source>
</evidence>
<dbReference type="AlphaFoldDB" id="A0A0A0M367"/>
<dbReference type="GO" id="GO:0006629">
    <property type="term" value="P:lipid metabolic process"/>
    <property type="evidence" value="ECO:0007669"/>
    <property type="project" value="UniProtKB-KW"/>
</dbReference>
<reference evidence="8 9" key="2">
    <citation type="journal article" date="2009" name="PLoS ONE">
        <title>An integrated genetic and cytogenetic map of the cucumber genome.</title>
        <authorList>
            <person name="Ren Y."/>
            <person name="Zhang Z."/>
            <person name="Liu J."/>
            <person name="Staub J.E."/>
            <person name="Han Y."/>
            <person name="Cheng Z."/>
            <person name="Li X."/>
            <person name="Lu J."/>
            <person name="Miao H."/>
            <person name="Kang H."/>
            <person name="Xie B."/>
            <person name="Gu X."/>
            <person name="Wang X."/>
            <person name="Du Y."/>
            <person name="Jin W."/>
            <person name="Huang S."/>
        </authorList>
    </citation>
    <scope>NUCLEOTIDE SEQUENCE [LARGE SCALE GENOMIC DNA]</scope>
    <source>
        <strain evidence="9">cv. 9930</strain>
    </source>
</reference>
<keyword evidence="2 7" id="KW-0812">Transmembrane</keyword>
<dbReference type="OMA" id="RHKEDYR"/>
<name>A0A0A0M367_CUCSA</name>
<dbReference type="InterPro" id="IPR009617">
    <property type="entry name" value="Seipin"/>
</dbReference>
<dbReference type="Proteomes" id="UP000029981">
    <property type="component" value="Chromosome 1"/>
</dbReference>
<dbReference type="GO" id="GO:0009846">
    <property type="term" value="P:pollen germination"/>
    <property type="evidence" value="ECO:0007669"/>
    <property type="project" value="EnsemblPlants"/>
</dbReference>
<dbReference type="Gramene" id="KGN66671">
    <property type="protein sequence ID" value="KGN66671"/>
    <property type="gene ID" value="Csa_1G657470"/>
</dbReference>
<reference evidence="8 9" key="4">
    <citation type="journal article" date="2011" name="BMC Genomics">
        <title>RNA-Seq improves annotation of protein-coding genes in the cucumber genome.</title>
        <authorList>
            <person name="Li Z."/>
            <person name="Zhang Z."/>
            <person name="Yan P."/>
            <person name="Huang S."/>
            <person name="Fei Z."/>
            <person name="Lin K."/>
        </authorList>
    </citation>
    <scope>NUCLEOTIDE SEQUENCE [LARGE SCALE GENOMIC DNA]</scope>
    <source>
        <strain evidence="9">cv. 9930</strain>
    </source>
</reference>
<evidence type="ECO:0000256" key="4">
    <source>
        <dbReference type="ARBA" id="ARBA00022989"/>
    </source>
</evidence>
<reference evidence="8 9" key="3">
    <citation type="journal article" date="2010" name="BMC Genomics">
        <title>Transcriptome sequencing and comparative analysis of cucumber flowers with different sex types.</title>
        <authorList>
            <person name="Guo S."/>
            <person name="Zheng Y."/>
            <person name="Joung J.G."/>
            <person name="Liu S."/>
            <person name="Zhang Z."/>
            <person name="Crasta O.R."/>
            <person name="Sobral B.W."/>
            <person name="Xu Y."/>
            <person name="Huang S."/>
            <person name="Fei Z."/>
        </authorList>
    </citation>
    <scope>NUCLEOTIDE SEQUENCE [LARGE SCALE GENOMIC DNA]</scope>
    <source>
        <strain evidence="9">cv. 9930</strain>
    </source>
</reference>
<keyword evidence="4 7" id="KW-1133">Transmembrane helix</keyword>
<organism evidence="8 9">
    <name type="scientific">Cucumis sativus</name>
    <name type="common">Cucumber</name>
    <dbReference type="NCBI Taxonomy" id="3659"/>
    <lineage>
        <taxon>Eukaryota</taxon>
        <taxon>Viridiplantae</taxon>
        <taxon>Streptophyta</taxon>
        <taxon>Embryophyta</taxon>
        <taxon>Tracheophyta</taxon>
        <taxon>Spermatophyta</taxon>
        <taxon>Magnoliopsida</taxon>
        <taxon>eudicotyledons</taxon>
        <taxon>Gunneridae</taxon>
        <taxon>Pentapetalae</taxon>
        <taxon>rosids</taxon>
        <taxon>fabids</taxon>
        <taxon>Cucurbitales</taxon>
        <taxon>Cucurbitaceae</taxon>
        <taxon>Benincaseae</taxon>
        <taxon>Cucumis</taxon>
    </lineage>
</organism>
<keyword evidence="3" id="KW-0256">Endoplasmic reticulum</keyword>
<dbReference type="STRING" id="3659.A0A0A0M367"/>
<feature type="transmembrane region" description="Helical" evidence="7">
    <location>
        <begin position="33"/>
        <end position="53"/>
    </location>
</feature>
<dbReference type="GO" id="GO:0080155">
    <property type="term" value="P:regulation of double fertilization forming a zygote and endosperm"/>
    <property type="evidence" value="ECO:0007669"/>
    <property type="project" value="EnsemblPlants"/>
</dbReference>
<evidence type="ECO:0000256" key="7">
    <source>
        <dbReference type="SAM" id="Phobius"/>
    </source>
</evidence>
<proteinExistence type="predicted"/>
<keyword evidence="9" id="KW-1185">Reference proteome</keyword>
<dbReference type="PANTHER" id="PTHR21212:SF5">
    <property type="entry name" value="SEIPIN-1"/>
    <property type="match status" value="1"/>
</dbReference>
<protein>
    <recommendedName>
        <fullName evidence="10">Seipin</fullName>
    </recommendedName>
</protein>
<sequence>MDSDYELEEPNRQIQIRKPTDFFNKLVFLQADLIYNAMEFVIAPAYTLLSLFAESFQRAEETKHTVESAVRKSPSVVAQRVKVAARRMSYGAVAAGMMCMVMVLLLVVAMGVSGLGIRYWIEEPVDVKEKLKFDYTEARPRALFGTGNGNTMKMKKKNLGIPVGHTFYVCVVLLMPESQFNREFGVFQLSAELISTNGNVITSSSQPCMLRFRSAPVRLARTIITSFPVLVGISSEAQRLSFPILEHKEEKQERSAAIQVTISPRIGTSALPELYEADILINSKPPKMKELLRRWQWTCFVWTSMYLYLMFVVMFMFFWKPVMFRAMTLRPHQLIRDLDQDPRRREVEGDESSLDEMAEITVELLRKWQEMRRKRKAAMFGYGSGEEDVGSTSASSISCSRDYTAAVFEEDVGDSESVILEAS</sequence>
<dbReference type="GO" id="GO:0140042">
    <property type="term" value="P:lipid droplet formation"/>
    <property type="evidence" value="ECO:0007669"/>
    <property type="project" value="EnsemblPlants"/>
</dbReference>
<evidence type="ECO:0000256" key="1">
    <source>
        <dbReference type="ARBA" id="ARBA00004477"/>
    </source>
</evidence>
<evidence type="ECO:0000313" key="9">
    <source>
        <dbReference type="Proteomes" id="UP000029981"/>
    </source>
</evidence>
<dbReference type="eggNOG" id="KOG4200">
    <property type="taxonomic scope" value="Eukaryota"/>
</dbReference>
<dbReference type="GO" id="GO:0019915">
    <property type="term" value="P:lipid storage"/>
    <property type="evidence" value="ECO:0000318"/>
    <property type="project" value="GO_Central"/>
</dbReference>
<feature type="transmembrane region" description="Helical" evidence="7">
    <location>
        <begin position="159"/>
        <end position="175"/>
    </location>
</feature>
<dbReference type="OrthoDB" id="3990054at2759"/>
<accession>A0A0A0M367</accession>
<feature type="transmembrane region" description="Helical" evidence="7">
    <location>
        <begin position="297"/>
        <end position="319"/>
    </location>
</feature>
<dbReference type="PANTHER" id="PTHR21212">
    <property type="entry name" value="BERNARDINELLI-SEIP CONGENITAL LIPODYSTROPHY 2 HOMOLOG BSCL2 PROTEIN"/>
    <property type="match status" value="1"/>
</dbReference>
<dbReference type="GO" id="GO:0005789">
    <property type="term" value="C:endoplasmic reticulum membrane"/>
    <property type="evidence" value="ECO:0000318"/>
    <property type="project" value="GO_Central"/>
</dbReference>
<keyword evidence="6 7" id="KW-0472">Membrane</keyword>
<dbReference type="GO" id="GO:0010162">
    <property type="term" value="P:seed dormancy process"/>
    <property type="evidence" value="ECO:0007669"/>
    <property type="project" value="EnsemblPlants"/>
</dbReference>
<evidence type="ECO:0000256" key="3">
    <source>
        <dbReference type="ARBA" id="ARBA00022824"/>
    </source>
</evidence>
<dbReference type="KEGG" id="csv:101206366"/>
<dbReference type="EMBL" id="CM002922">
    <property type="protein sequence ID" value="KGN66671.1"/>
    <property type="molecule type" value="Genomic_DNA"/>
</dbReference>
<dbReference type="GO" id="GO:0010344">
    <property type="term" value="P:seed oilbody biogenesis"/>
    <property type="evidence" value="ECO:0007669"/>
    <property type="project" value="EnsemblPlants"/>
</dbReference>
<keyword evidence="5" id="KW-0443">Lipid metabolism</keyword>
<dbReference type="CDD" id="cd23995">
    <property type="entry name" value="Seipin_BSCL2_like"/>
    <property type="match status" value="1"/>
</dbReference>
<dbReference type="Pfam" id="PF06775">
    <property type="entry name" value="Seipin"/>
    <property type="match status" value="1"/>
</dbReference>
<gene>
    <name evidence="8" type="ORF">Csa_1G657470</name>
</gene>
<comment type="subcellular location">
    <subcellularLocation>
        <location evidence="1">Endoplasmic reticulum membrane</location>
        <topology evidence="1">Multi-pass membrane protein</topology>
    </subcellularLocation>
</comment>